<gene>
    <name evidence="1" type="ORF">POPTR_014G084400</name>
</gene>
<evidence type="ECO:0000313" key="2">
    <source>
        <dbReference type="Proteomes" id="UP000006729"/>
    </source>
</evidence>
<keyword evidence="2" id="KW-1185">Reference proteome</keyword>
<dbReference type="EMBL" id="CM009303">
    <property type="protein sequence ID" value="PNT03698.1"/>
    <property type="molecule type" value="Genomic_DNA"/>
</dbReference>
<dbReference type="Proteomes" id="UP000006729">
    <property type="component" value="Chromosome 14"/>
</dbReference>
<dbReference type="HOGENOM" id="CLU_2780545_0_0_1"/>
<protein>
    <submittedName>
        <fullName evidence="1">Uncharacterized protein</fullName>
    </submittedName>
</protein>
<organism evidence="1 2">
    <name type="scientific">Populus trichocarpa</name>
    <name type="common">Western balsam poplar</name>
    <name type="synonym">Populus balsamifera subsp. trichocarpa</name>
    <dbReference type="NCBI Taxonomy" id="3694"/>
    <lineage>
        <taxon>Eukaryota</taxon>
        <taxon>Viridiplantae</taxon>
        <taxon>Streptophyta</taxon>
        <taxon>Embryophyta</taxon>
        <taxon>Tracheophyta</taxon>
        <taxon>Spermatophyta</taxon>
        <taxon>Magnoliopsida</taxon>
        <taxon>eudicotyledons</taxon>
        <taxon>Gunneridae</taxon>
        <taxon>Pentapetalae</taxon>
        <taxon>rosids</taxon>
        <taxon>fabids</taxon>
        <taxon>Malpighiales</taxon>
        <taxon>Salicaceae</taxon>
        <taxon>Saliceae</taxon>
        <taxon>Populus</taxon>
    </lineage>
</organism>
<accession>U5FPP5</accession>
<sequence>MDEFDQLTFRANTISFVFLGNLKTNTTFGEIVKALPWEINNLREHDTNSWTMVVEKKQKNPINNHLTHE</sequence>
<proteinExistence type="predicted"/>
<dbReference type="AlphaFoldDB" id="U5FPP5"/>
<name>U5FPP5_POPTR</name>
<dbReference type="InParanoid" id="U5FPP5"/>
<evidence type="ECO:0000313" key="1">
    <source>
        <dbReference type="EMBL" id="PNT03698.1"/>
    </source>
</evidence>
<reference evidence="1 2" key="1">
    <citation type="journal article" date="2006" name="Science">
        <title>The genome of black cottonwood, Populus trichocarpa (Torr. &amp; Gray).</title>
        <authorList>
            <person name="Tuskan G.A."/>
            <person name="Difazio S."/>
            <person name="Jansson S."/>
            <person name="Bohlmann J."/>
            <person name="Grigoriev I."/>
            <person name="Hellsten U."/>
            <person name="Putnam N."/>
            <person name="Ralph S."/>
            <person name="Rombauts S."/>
            <person name="Salamov A."/>
            <person name="Schein J."/>
            <person name="Sterck L."/>
            <person name="Aerts A."/>
            <person name="Bhalerao R.R."/>
            <person name="Bhalerao R.P."/>
            <person name="Blaudez D."/>
            <person name="Boerjan W."/>
            <person name="Brun A."/>
            <person name="Brunner A."/>
            <person name="Busov V."/>
            <person name="Campbell M."/>
            <person name="Carlson J."/>
            <person name="Chalot M."/>
            <person name="Chapman J."/>
            <person name="Chen G.L."/>
            <person name="Cooper D."/>
            <person name="Coutinho P.M."/>
            <person name="Couturier J."/>
            <person name="Covert S."/>
            <person name="Cronk Q."/>
            <person name="Cunningham R."/>
            <person name="Davis J."/>
            <person name="Degroeve S."/>
            <person name="Dejardin A."/>
            <person name="Depamphilis C."/>
            <person name="Detter J."/>
            <person name="Dirks B."/>
            <person name="Dubchak I."/>
            <person name="Duplessis S."/>
            <person name="Ehlting J."/>
            <person name="Ellis B."/>
            <person name="Gendler K."/>
            <person name="Goodstein D."/>
            <person name="Gribskov M."/>
            <person name="Grimwood J."/>
            <person name="Groover A."/>
            <person name="Gunter L."/>
            <person name="Hamberger B."/>
            <person name="Heinze B."/>
            <person name="Helariutta Y."/>
            <person name="Henrissat B."/>
            <person name="Holligan D."/>
            <person name="Holt R."/>
            <person name="Huang W."/>
            <person name="Islam-Faridi N."/>
            <person name="Jones S."/>
            <person name="Jones-Rhoades M."/>
            <person name="Jorgensen R."/>
            <person name="Joshi C."/>
            <person name="Kangasjarvi J."/>
            <person name="Karlsson J."/>
            <person name="Kelleher C."/>
            <person name="Kirkpatrick R."/>
            <person name="Kirst M."/>
            <person name="Kohler A."/>
            <person name="Kalluri U."/>
            <person name="Larimer F."/>
            <person name="Leebens-Mack J."/>
            <person name="Leple J.C."/>
            <person name="Locascio P."/>
            <person name="Lou Y."/>
            <person name="Lucas S."/>
            <person name="Martin F."/>
            <person name="Montanini B."/>
            <person name="Napoli C."/>
            <person name="Nelson D.R."/>
            <person name="Nelson C."/>
            <person name="Nieminen K."/>
            <person name="Nilsson O."/>
            <person name="Pereda V."/>
            <person name="Peter G."/>
            <person name="Philippe R."/>
            <person name="Pilate G."/>
            <person name="Poliakov A."/>
            <person name="Razumovskaya J."/>
            <person name="Richardson P."/>
            <person name="Rinaldi C."/>
            <person name="Ritland K."/>
            <person name="Rouze P."/>
            <person name="Ryaboy D."/>
            <person name="Schmutz J."/>
            <person name="Schrader J."/>
            <person name="Segerman B."/>
            <person name="Shin H."/>
            <person name="Siddiqui A."/>
            <person name="Sterky F."/>
            <person name="Terry A."/>
            <person name="Tsai C.J."/>
            <person name="Uberbacher E."/>
            <person name="Unneberg P."/>
            <person name="Vahala J."/>
            <person name="Wall K."/>
            <person name="Wessler S."/>
            <person name="Yang G."/>
            <person name="Yin T."/>
            <person name="Douglas C."/>
            <person name="Marra M."/>
            <person name="Sandberg G."/>
            <person name="Van de Peer Y."/>
            <person name="Rokhsar D."/>
        </authorList>
    </citation>
    <scope>NUCLEOTIDE SEQUENCE [LARGE SCALE GENOMIC DNA]</scope>
    <source>
        <strain evidence="2">cv. Nisqually</strain>
    </source>
</reference>